<dbReference type="Pfam" id="PF05795">
    <property type="entry name" value="Plasmodium_Vir"/>
    <property type="match status" value="1"/>
</dbReference>
<name>A0A1B1E3A3_9APIC</name>
<organism evidence="2 3">
    <name type="scientific">Plasmodium coatneyi</name>
    <dbReference type="NCBI Taxonomy" id="208452"/>
    <lineage>
        <taxon>Eukaryota</taxon>
        <taxon>Sar</taxon>
        <taxon>Alveolata</taxon>
        <taxon>Apicomplexa</taxon>
        <taxon>Aconoidasida</taxon>
        <taxon>Haemosporida</taxon>
        <taxon>Plasmodiidae</taxon>
        <taxon>Plasmodium</taxon>
    </lineage>
</organism>
<dbReference type="InterPro" id="IPR008780">
    <property type="entry name" value="Plasmodium_Vir"/>
</dbReference>
<feature type="compositionally biased region" description="Acidic residues" evidence="1">
    <location>
        <begin position="1"/>
        <end position="10"/>
    </location>
</feature>
<dbReference type="OrthoDB" id="394287at2759"/>
<dbReference type="EMBL" id="CP016250">
    <property type="protein sequence ID" value="ANQ09478.1"/>
    <property type="molecule type" value="Genomic_DNA"/>
</dbReference>
<feature type="region of interest" description="Disordered" evidence="1">
    <location>
        <begin position="635"/>
        <end position="655"/>
    </location>
</feature>
<feature type="compositionally biased region" description="Low complexity" evidence="1">
    <location>
        <begin position="561"/>
        <end position="574"/>
    </location>
</feature>
<evidence type="ECO:0000313" key="2">
    <source>
        <dbReference type="EMBL" id="ANQ09478.1"/>
    </source>
</evidence>
<evidence type="ECO:0000313" key="3">
    <source>
        <dbReference type="Proteomes" id="UP000092716"/>
    </source>
</evidence>
<feature type="compositionally biased region" description="Polar residues" evidence="1">
    <location>
        <begin position="581"/>
        <end position="590"/>
    </location>
</feature>
<feature type="compositionally biased region" description="Basic and acidic residues" evidence="1">
    <location>
        <begin position="353"/>
        <end position="362"/>
    </location>
</feature>
<feature type="region of interest" description="Disordered" evidence="1">
    <location>
        <begin position="549"/>
        <end position="598"/>
    </location>
</feature>
<gene>
    <name evidence="2" type="ORF">PCOAH_00040400</name>
</gene>
<keyword evidence="3" id="KW-1185">Reference proteome</keyword>
<feature type="region of interest" description="Disordered" evidence="1">
    <location>
        <begin position="353"/>
        <end position="376"/>
    </location>
</feature>
<dbReference type="VEuPathDB" id="PlasmoDB:PCOAH_00040400"/>
<feature type="compositionally biased region" description="Acidic residues" evidence="1">
    <location>
        <begin position="237"/>
        <end position="247"/>
    </location>
</feature>
<dbReference type="RefSeq" id="XP_019916173.1">
    <property type="nucleotide sequence ID" value="XM_020060828.1"/>
</dbReference>
<dbReference type="Proteomes" id="UP000092716">
    <property type="component" value="Chromosome 12"/>
</dbReference>
<accession>A0A1B1E3A3</accession>
<dbReference type="AlphaFoldDB" id="A0A1B1E3A3"/>
<sequence length="692" mass="77406">MTLGDDDAMEELPSQKRYKEADKKTCSQVVSRGDGGAMPCNQELWTTVKGALEVIHAYNEELSNKIVQNCSYACAGGSGSGDPSYYDRCKFLYYWLGTKIKETGKVKTDTTFQTVMSAIYKHQRSTHFWNSCKNHCTLVYPHITDDLFQNSKILHDYEYDYNKLKDDKEGKGECHKYCNNNQCEVPSEAAKSAYAKVKGICQSLSGDAYCDEFDKQYKKEGTKYEEELPQLTCPTEPSEDEEEDEDYIGLGSCSGEEDGDEGDISSCATIKTKSPKKVPAKKLTKQNLEVLTSRVKYYDNFKGGGNYCYYCPFPRKEIREAIKEYFTDDKYATVIANALCYVSTKEKEERETEELKKLRKAEEEEEEAEDGTDEPDNGKRCKFFNFWLGYLLHKKLREPATTSFSTVIEAINDILNGIKEGHKCTLLGTDPTLNKDDLSEDDFMTFNHRRIVFEYSIDHKRIEQDLGLSAPGPKLPKPPKSTTPSCSKKYNEHLQNIKTGCRAMNTSCNTSTPNADDYCSEFKKNYESFCKEEKISLLECPEVADVGGKEEVEGGGEEDLLLPSSSSLSKVNELPPDDPTGSCTEQLSGGTTTTNTTPTTTVVSSILAAVGLPAISALLYKYTSVPSLLRTQFEGGGGRNHNSSVRNIRKRTTTTSVERDFDDDTSIIGGSTTEYDSTIGDSSTVYSIPYNR</sequence>
<reference evidence="3" key="1">
    <citation type="submission" date="2016-06" db="EMBL/GenBank/DDBJ databases">
        <title>First high quality genome sequence of Plasmodium coatneyi using continuous long reads from single molecule, real-time sequencing.</title>
        <authorList>
            <person name="Chien J.-T."/>
            <person name="Pakala S.B."/>
            <person name="Geraldo J.A."/>
            <person name="Lapp S.A."/>
            <person name="Barnwell J.W."/>
            <person name="Kissinger J.C."/>
            <person name="Galinski M.R."/>
            <person name="Humphrey J.C."/>
        </authorList>
    </citation>
    <scope>NUCLEOTIDE SEQUENCE [LARGE SCALE GENOMIC DNA]</scope>
    <source>
        <strain evidence="3">Hackeri</strain>
    </source>
</reference>
<feature type="compositionally biased region" description="Acidic residues" evidence="1">
    <location>
        <begin position="363"/>
        <end position="375"/>
    </location>
</feature>
<dbReference type="KEGG" id="pcot:PCOAH_00040400"/>
<proteinExistence type="predicted"/>
<protein>
    <submittedName>
        <fullName evidence="2">KIR protein</fullName>
    </submittedName>
</protein>
<feature type="region of interest" description="Disordered" evidence="1">
    <location>
        <begin position="228"/>
        <end position="267"/>
    </location>
</feature>
<feature type="region of interest" description="Disordered" evidence="1">
    <location>
        <begin position="467"/>
        <end position="487"/>
    </location>
</feature>
<feature type="region of interest" description="Disordered" evidence="1">
    <location>
        <begin position="1"/>
        <end position="20"/>
    </location>
</feature>
<evidence type="ECO:0000256" key="1">
    <source>
        <dbReference type="SAM" id="MobiDB-lite"/>
    </source>
</evidence>
<dbReference type="GeneID" id="30910771"/>